<reference evidence="2" key="1">
    <citation type="submission" date="2014-09" db="EMBL/GenBank/DDBJ databases">
        <authorList>
            <person name="Mudge J."/>
            <person name="Ramaraj T."/>
            <person name="Lindquist I.E."/>
            <person name="Bharti A.K."/>
            <person name="Sundararajan A."/>
            <person name="Cameron C.T."/>
            <person name="Woodward J.E."/>
            <person name="May G.D."/>
            <person name="Brubaker C."/>
            <person name="Broadhvest J."/>
            <person name="Wilkins T.A."/>
        </authorList>
    </citation>
    <scope>NUCLEOTIDE SEQUENCE</scope>
    <source>
        <strain evidence="2">cv. AKA8401</strain>
    </source>
</reference>
<name>A0A0B0NXN2_GOSAR</name>
<keyword evidence="2" id="KW-1185">Reference proteome</keyword>
<dbReference type="AlphaFoldDB" id="A0A0B0NXN2"/>
<proteinExistence type="predicted"/>
<accession>A0A0B0NXN2</accession>
<organism evidence="1 2">
    <name type="scientific">Gossypium arboreum</name>
    <name type="common">Tree cotton</name>
    <name type="synonym">Gossypium nanking</name>
    <dbReference type="NCBI Taxonomy" id="29729"/>
    <lineage>
        <taxon>Eukaryota</taxon>
        <taxon>Viridiplantae</taxon>
        <taxon>Streptophyta</taxon>
        <taxon>Embryophyta</taxon>
        <taxon>Tracheophyta</taxon>
        <taxon>Spermatophyta</taxon>
        <taxon>Magnoliopsida</taxon>
        <taxon>eudicotyledons</taxon>
        <taxon>Gunneridae</taxon>
        <taxon>Pentapetalae</taxon>
        <taxon>rosids</taxon>
        <taxon>malvids</taxon>
        <taxon>Malvales</taxon>
        <taxon>Malvaceae</taxon>
        <taxon>Malvoideae</taxon>
        <taxon>Gossypium</taxon>
    </lineage>
</organism>
<evidence type="ECO:0000313" key="2">
    <source>
        <dbReference type="Proteomes" id="UP000032142"/>
    </source>
</evidence>
<protein>
    <submittedName>
        <fullName evidence="1">Uncharacterized protein</fullName>
    </submittedName>
</protein>
<dbReference type="EMBL" id="KN408179">
    <property type="protein sequence ID" value="KHG17397.1"/>
    <property type="molecule type" value="Genomic_DNA"/>
</dbReference>
<sequence>MDSKKSDLPGYAVGSLLAKLFPN</sequence>
<evidence type="ECO:0000313" key="1">
    <source>
        <dbReference type="EMBL" id="KHG17397.1"/>
    </source>
</evidence>
<gene>
    <name evidence="1" type="ORF">F383_22128</name>
</gene>
<dbReference type="Proteomes" id="UP000032142">
    <property type="component" value="Unassembled WGS sequence"/>
</dbReference>